<dbReference type="KEGG" id="pif:PITG_05470"/>
<dbReference type="AlphaFoldDB" id="D0N2W5"/>
<evidence type="ECO:0000313" key="4">
    <source>
        <dbReference type="Proteomes" id="UP000006643"/>
    </source>
</evidence>
<keyword evidence="2" id="KW-0732">Signal</keyword>
<dbReference type="RefSeq" id="XP_002999111.1">
    <property type="nucleotide sequence ID" value="XM_002999065.1"/>
</dbReference>
<feature type="transmembrane region" description="Helical" evidence="1">
    <location>
        <begin position="39"/>
        <end position="59"/>
    </location>
</feature>
<keyword evidence="1" id="KW-0812">Transmembrane</keyword>
<keyword evidence="4" id="KW-1185">Reference proteome</keyword>
<feature type="chain" id="PRO_5003012245" description="Transmembrane protein" evidence="2">
    <location>
        <begin position="28"/>
        <end position="250"/>
    </location>
</feature>
<keyword evidence="1" id="KW-1133">Transmembrane helix</keyword>
<dbReference type="GeneID" id="9463477"/>
<dbReference type="OMA" id="FYKREMA"/>
<dbReference type="EMBL" id="DS028124">
    <property type="protein sequence ID" value="EEY69257.1"/>
    <property type="molecule type" value="Genomic_DNA"/>
</dbReference>
<evidence type="ECO:0000313" key="3">
    <source>
        <dbReference type="EMBL" id="EEY69257.1"/>
    </source>
</evidence>
<feature type="signal peptide" evidence="2">
    <location>
        <begin position="1"/>
        <end position="27"/>
    </location>
</feature>
<protein>
    <recommendedName>
        <fullName evidence="5">Transmembrane protein</fullName>
    </recommendedName>
</protein>
<reference evidence="4" key="1">
    <citation type="journal article" date="2009" name="Nature">
        <title>Genome sequence and analysis of the Irish potato famine pathogen Phytophthora infestans.</title>
        <authorList>
            <consortium name="The Broad Institute Genome Sequencing Platform"/>
            <person name="Haas B.J."/>
            <person name="Kamoun S."/>
            <person name="Zody M.C."/>
            <person name="Jiang R.H."/>
            <person name="Handsaker R.E."/>
            <person name="Cano L.M."/>
            <person name="Grabherr M."/>
            <person name="Kodira C.D."/>
            <person name="Raffaele S."/>
            <person name="Torto-Alalibo T."/>
            <person name="Bozkurt T.O."/>
            <person name="Ah-Fong A.M."/>
            <person name="Alvarado L."/>
            <person name="Anderson V.L."/>
            <person name="Armstrong M.R."/>
            <person name="Avrova A."/>
            <person name="Baxter L."/>
            <person name="Beynon J."/>
            <person name="Boevink P.C."/>
            <person name="Bollmann S.R."/>
            <person name="Bos J.I."/>
            <person name="Bulone V."/>
            <person name="Cai G."/>
            <person name="Cakir C."/>
            <person name="Carrington J.C."/>
            <person name="Chawner M."/>
            <person name="Conti L."/>
            <person name="Costanzo S."/>
            <person name="Ewan R."/>
            <person name="Fahlgren N."/>
            <person name="Fischbach M.A."/>
            <person name="Fugelstad J."/>
            <person name="Gilroy E.M."/>
            <person name="Gnerre S."/>
            <person name="Green P.J."/>
            <person name="Grenville-Briggs L.J."/>
            <person name="Griffith J."/>
            <person name="Grunwald N.J."/>
            <person name="Horn K."/>
            <person name="Horner N.R."/>
            <person name="Hu C.H."/>
            <person name="Huitema E."/>
            <person name="Jeong D.H."/>
            <person name="Jones A.M."/>
            <person name="Jones J.D."/>
            <person name="Jones R.W."/>
            <person name="Karlsson E.K."/>
            <person name="Kunjeti S.G."/>
            <person name="Lamour K."/>
            <person name="Liu Z."/>
            <person name="Ma L."/>
            <person name="Maclean D."/>
            <person name="Chibucos M.C."/>
            <person name="McDonald H."/>
            <person name="McWalters J."/>
            <person name="Meijer H.J."/>
            <person name="Morgan W."/>
            <person name="Morris P.F."/>
            <person name="Munro C.A."/>
            <person name="O'Neill K."/>
            <person name="Ospina-Giraldo M."/>
            <person name="Pinzon A."/>
            <person name="Pritchard L."/>
            <person name="Ramsahoye B."/>
            <person name="Ren Q."/>
            <person name="Restrepo S."/>
            <person name="Roy S."/>
            <person name="Sadanandom A."/>
            <person name="Savidor A."/>
            <person name="Schornack S."/>
            <person name="Schwartz D.C."/>
            <person name="Schumann U.D."/>
            <person name="Schwessinger B."/>
            <person name="Seyer L."/>
            <person name="Sharpe T."/>
            <person name="Silvar C."/>
            <person name="Song J."/>
            <person name="Studholme D.J."/>
            <person name="Sykes S."/>
            <person name="Thines M."/>
            <person name="van de Vondervoort P.J."/>
            <person name="Phuntumart V."/>
            <person name="Wawra S."/>
            <person name="Weide R."/>
            <person name="Win J."/>
            <person name="Young C."/>
            <person name="Zhou S."/>
            <person name="Fry W."/>
            <person name="Meyers B.C."/>
            <person name="van West P."/>
            <person name="Ristaino J."/>
            <person name="Govers F."/>
            <person name="Birch P.R."/>
            <person name="Whisson S.C."/>
            <person name="Judelson H.S."/>
            <person name="Nusbaum C."/>
        </authorList>
    </citation>
    <scope>NUCLEOTIDE SEQUENCE [LARGE SCALE GENOMIC DNA]</scope>
    <source>
        <strain evidence="4">T30-4</strain>
    </source>
</reference>
<dbReference type="OrthoDB" id="111039at2759"/>
<accession>D0N2W5</accession>
<organism evidence="3 4">
    <name type="scientific">Phytophthora infestans (strain T30-4)</name>
    <name type="common">Potato late blight agent</name>
    <dbReference type="NCBI Taxonomy" id="403677"/>
    <lineage>
        <taxon>Eukaryota</taxon>
        <taxon>Sar</taxon>
        <taxon>Stramenopiles</taxon>
        <taxon>Oomycota</taxon>
        <taxon>Peronosporomycetes</taxon>
        <taxon>Peronosporales</taxon>
        <taxon>Peronosporaceae</taxon>
        <taxon>Phytophthora</taxon>
    </lineage>
</organism>
<keyword evidence="1" id="KW-0472">Membrane</keyword>
<proteinExistence type="predicted"/>
<evidence type="ECO:0008006" key="5">
    <source>
        <dbReference type="Google" id="ProtNLM"/>
    </source>
</evidence>
<name>D0N2W5_PHYIT</name>
<dbReference type="InParanoid" id="D0N2W5"/>
<evidence type="ECO:0000256" key="1">
    <source>
        <dbReference type="SAM" id="Phobius"/>
    </source>
</evidence>
<gene>
    <name evidence="3" type="ORF">PITG_05470</name>
</gene>
<dbReference type="HOGENOM" id="CLU_1096078_0_0_1"/>
<dbReference type="Proteomes" id="UP000006643">
    <property type="component" value="Unassembled WGS sequence"/>
</dbReference>
<feature type="transmembrane region" description="Helical" evidence="1">
    <location>
        <begin position="80"/>
        <end position="103"/>
    </location>
</feature>
<feature type="transmembrane region" description="Helical" evidence="1">
    <location>
        <begin position="123"/>
        <end position="155"/>
    </location>
</feature>
<sequence>MRLSAHGANNYQRGVLLFLLLDQGLMSDLFLLITQEGLVGRIQCISLGYNLAGLMSMMFEMVESMRWMTEKARILVKRLLFNYETALLLVGELITAAVTQYYLSTLNRSGLRDTESEAKAVSYYVMSLVGHGIIALGCVFVIVCTRSIGAIVFVLRKFGTLRVSSQPCCVDLTLGVRYKLVLLNGYAWQNGELFYKVSSLKAFGLLKMVEEDGSEFLVYTILRWRAIPRHDFYVCGSVSRTYVCPCDEHP</sequence>
<evidence type="ECO:0000256" key="2">
    <source>
        <dbReference type="SAM" id="SignalP"/>
    </source>
</evidence>
<dbReference type="VEuPathDB" id="FungiDB:PITG_05470"/>